<keyword evidence="1" id="KW-1133">Transmembrane helix</keyword>
<accession>A0A4S2K3C7</accession>
<evidence type="ECO:0000313" key="2">
    <source>
        <dbReference type="EMBL" id="TGZ43170.1"/>
    </source>
</evidence>
<dbReference type="Pfam" id="PF15054">
    <property type="entry name" value="DUF4535"/>
    <property type="match status" value="1"/>
</dbReference>
<dbReference type="AlphaFoldDB" id="A0A4S2K3C7"/>
<evidence type="ECO:0000256" key="1">
    <source>
        <dbReference type="SAM" id="Phobius"/>
    </source>
</evidence>
<keyword evidence="1" id="KW-0472">Membrane</keyword>
<dbReference type="Proteomes" id="UP000310200">
    <property type="component" value="Unassembled WGS sequence"/>
</dbReference>
<comment type="caution">
    <text evidence="2">The sequence shown here is derived from an EMBL/GenBank/DDBJ whole genome shotgun (WGS) entry which is preliminary data.</text>
</comment>
<name>A0A4S2K3C7_9HYME</name>
<feature type="transmembrane region" description="Helical" evidence="1">
    <location>
        <begin position="26"/>
        <end position="44"/>
    </location>
</feature>
<dbReference type="EMBL" id="QBLH01003189">
    <property type="protein sequence ID" value="TGZ43170.1"/>
    <property type="molecule type" value="Genomic_DNA"/>
</dbReference>
<protein>
    <submittedName>
        <fullName evidence="2">Uncharacterized protein</fullName>
    </submittedName>
</protein>
<evidence type="ECO:0000313" key="3">
    <source>
        <dbReference type="Proteomes" id="UP000310200"/>
    </source>
</evidence>
<keyword evidence="1" id="KW-0812">Transmembrane</keyword>
<reference evidence="2 3" key="1">
    <citation type="journal article" date="2019" name="Philos. Trans. R. Soc. Lond., B, Biol. Sci.">
        <title>Ant behaviour and brain gene expression of defending hosts depend on the ecological success of the intruding social parasite.</title>
        <authorList>
            <person name="Kaur R."/>
            <person name="Stoldt M."/>
            <person name="Jongepier E."/>
            <person name="Feldmeyer B."/>
            <person name="Menzel F."/>
            <person name="Bornberg-Bauer E."/>
            <person name="Foitzik S."/>
        </authorList>
    </citation>
    <scope>NUCLEOTIDE SEQUENCE [LARGE SCALE GENOMIC DNA]</scope>
    <source>
        <tissue evidence="2">Whole body</tissue>
    </source>
</reference>
<gene>
    <name evidence="2" type="ORF">DBV15_07974</name>
</gene>
<sequence>MFGYFASVSADEILGLDKPALRTFNMLRFLISLSIGVYAGIYIAQNYEFLMNTLQLFEAEWLFPQVPRVDEPSKLYQRVIQFLEENKKKP</sequence>
<organism evidence="2 3">
    <name type="scientific">Temnothorax longispinosus</name>
    <dbReference type="NCBI Taxonomy" id="300112"/>
    <lineage>
        <taxon>Eukaryota</taxon>
        <taxon>Metazoa</taxon>
        <taxon>Ecdysozoa</taxon>
        <taxon>Arthropoda</taxon>
        <taxon>Hexapoda</taxon>
        <taxon>Insecta</taxon>
        <taxon>Pterygota</taxon>
        <taxon>Neoptera</taxon>
        <taxon>Endopterygota</taxon>
        <taxon>Hymenoptera</taxon>
        <taxon>Apocrita</taxon>
        <taxon>Aculeata</taxon>
        <taxon>Formicoidea</taxon>
        <taxon>Formicidae</taxon>
        <taxon>Myrmicinae</taxon>
        <taxon>Temnothorax</taxon>
    </lineage>
</organism>
<keyword evidence="3" id="KW-1185">Reference proteome</keyword>
<proteinExistence type="predicted"/>
<dbReference type="InterPro" id="IPR027854">
    <property type="entry name" value="STMP1"/>
</dbReference>